<gene>
    <name evidence="9" type="ORF">NBZ79_05230</name>
</gene>
<name>A0ABY4W5B1_9PROT</name>
<comment type="similarity">
    <text evidence="3">Belongs to the DHNA family.</text>
</comment>
<proteinExistence type="inferred from homology"/>
<dbReference type="EC" id="4.1.2.25" evidence="4"/>
<dbReference type="SMART" id="SM00905">
    <property type="entry name" value="FolB"/>
    <property type="match status" value="1"/>
</dbReference>
<protein>
    <recommendedName>
        <fullName evidence="4">dihydroneopterin aldolase</fullName>
        <ecNumber evidence="4">4.1.2.25</ecNumber>
    </recommendedName>
    <alternativeName>
        <fullName evidence="7">7,8-dihydroneopterin aldolase</fullName>
    </alternativeName>
</protein>
<dbReference type="Gene3D" id="3.30.1130.10">
    <property type="match status" value="1"/>
</dbReference>
<evidence type="ECO:0000256" key="3">
    <source>
        <dbReference type="ARBA" id="ARBA00005708"/>
    </source>
</evidence>
<evidence type="ECO:0000256" key="4">
    <source>
        <dbReference type="ARBA" id="ARBA00013043"/>
    </source>
</evidence>
<dbReference type="NCBIfam" id="TIGR00526">
    <property type="entry name" value="folB_dom"/>
    <property type="match status" value="1"/>
</dbReference>
<dbReference type="RefSeq" id="WP_251936090.1">
    <property type="nucleotide sequence ID" value="NZ_CP098747.1"/>
</dbReference>
<dbReference type="InterPro" id="IPR006157">
    <property type="entry name" value="FolB_dom"/>
</dbReference>
<reference evidence="9" key="1">
    <citation type="submission" date="2022-06" db="EMBL/GenBank/DDBJ databases">
        <title>Sneathiella actinostolidae sp. nov., isolated from a sea anemonein the Western Pacific Ocean.</title>
        <authorList>
            <person name="Wei M.J."/>
        </authorList>
    </citation>
    <scope>NUCLEOTIDE SEQUENCE</scope>
    <source>
        <strain evidence="9">PHK-P5</strain>
    </source>
</reference>
<evidence type="ECO:0000256" key="2">
    <source>
        <dbReference type="ARBA" id="ARBA00005013"/>
    </source>
</evidence>
<keyword evidence="5" id="KW-0289">Folate biosynthesis</keyword>
<evidence type="ECO:0000313" key="9">
    <source>
        <dbReference type="EMBL" id="USG62382.1"/>
    </source>
</evidence>
<organism evidence="9 10">
    <name type="scientific">Sneathiella marina</name>
    <dbReference type="NCBI Taxonomy" id="2950108"/>
    <lineage>
        <taxon>Bacteria</taxon>
        <taxon>Pseudomonadati</taxon>
        <taxon>Pseudomonadota</taxon>
        <taxon>Alphaproteobacteria</taxon>
        <taxon>Sneathiellales</taxon>
        <taxon>Sneathiellaceae</taxon>
        <taxon>Sneathiella</taxon>
    </lineage>
</organism>
<dbReference type="PANTHER" id="PTHR42844">
    <property type="entry name" value="DIHYDRONEOPTERIN ALDOLASE 1-RELATED"/>
    <property type="match status" value="1"/>
</dbReference>
<dbReference type="InterPro" id="IPR006156">
    <property type="entry name" value="Dihydroneopterin_aldolase"/>
</dbReference>
<evidence type="ECO:0000259" key="8">
    <source>
        <dbReference type="SMART" id="SM00905"/>
    </source>
</evidence>
<dbReference type="EMBL" id="CP098747">
    <property type="protein sequence ID" value="USG62382.1"/>
    <property type="molecule type" value="Genomic_DNA"/>
</dbReference>
<dbReference type="Proteomes" id="UP001056291">
    <property type="component" value="Chromosome"/>
</dbReference>
<evidence type="ECO:0000256" key="1">
    <source>
        <dbReference type="ARBA" id="ARBA00001353"/>
    </source>
</evidence>
<evidence type="ECO:0000256" key="5">
    <source>
        <dbReference type="ARBA" id="ARBA00022909"/>
    </source>
</evidence>
<dbReference type="SUPFAM" id="SSF55620">
    <property type="entry name" value="Tetrahydrobiopterin biosynthesis enzymes-like"/>
    <property type="match status" value="1"/>
</dbReference>
<evidence type="ECO:0000256" key="7">
    <source>
        <dbReference type="ARBA" id="ARBA00032903"/>
    </source>
</evidence>
<accession>A0ABY4W5B1</accession>
<keyword evidence="10" id="KW-1185">Reference proteome</keyword>
<comment type="pathway">
    <text evidence="2">Cofactor biosynthesis; tetrahydrofolate biosynthesis; 2-amino-4-hydroxy-6-hydroxymethyl-7,8-dihydropteridine diphosphate from 7,8-dihydroneopterin triphosphate: step 3/4.</text>
</comment>
<keyword evidence="6" id="KW-0456">Lyase</keyword>
<evidence type="ECO:0000313" key="10">
    <source>
        <dbReference type="Proteomes" id="UP001056291"/>
    </source>
</evidence>
<dbReference type="PANTHER" id="PTHR42844:SF1">
    <property type="entry name" value="DIHYDRONEOPTERIN ALDOLASE 1-RELATED"/>
    <property type="match status" value="1"/>
</dbReference>
<dbReference type="Pfam" id="PF02152">
    <property type="entry name" value="FolB"/>
    <property type="match status" value="1"/>
</dbReference>
<comment type="catalytic activity">
    <reaction evidence="1">
        <text>7,8-dihydroneopterin = 6-hydroxymethyl-7,8-dihydropterin + glycolaldehyde</text>
        <dbReference type="Rhea" id="RHEA:10540"/>
        <dbReference type="ChEBI" id="CHEBI:17001"/>
        <dbReference type="ChEBI" id="CHEBI:17071"/>
        <dbReference type="ChEBI" id="CHEBI:44841"/>
        <dbReference type="EC" id="4.1.2.25"/>
    </reaction>
</comment>
<sequence>MAKSETAKFHHPFRVTHPTASHTVFINDLLINMLIGVFAHEKTTPQPVRVSIEMTVDDSRVPVADDYHNVVCYQTIASAVVDLATREHVNLVETLAEKVAVICLNYERVSLVKVKIEKLKAIENTTSVGVEIIRGKQ</sequence>
<evidence type="ECO:0000256" key="6">
    <source>
        <dbReference type="ARBA" id="ARBA00023239"/>
    </source>
</evidence>
<dbReference type="InterPro" id="IPR043133">
    <property type="entry name" value="GTP-CH-I_C/QueF"/>
</dbReference>
<feature type="domain" description="Dihydroneopterin aldolase/epimerase" evidence="8">
    <location>
        <begin position="24"/>
        <end position="134"/>
    </location>
</feature>